<dbReference type="AntiFam" id="ANF00051">
    <property type="entry name" value="Translation of DNA tandem repeat"/>
</dbReference>
<dbReference type="AlphaFoldDB" id="A0A0M4NI88"/>
<evidence type="ECO:0000313" key="2">
    <source>
        <dbReference type="Proteomes" id="UP000056502"/>
    </source>
</evidence>
<dbReference type="AntiFam" id="ANF00053">
    <property type="entry name" value="Translation of DNA repeat"/>
</dbReference>
<dbReference type="EMBL" id="CP012603">
    <property type="protein sequence ID" value="ALE38509.1"/>
    <property type="molecule type" value="Genomic_DNA"/>
</dbReference>
<sequence>MIFLKKVVILVSKMWELPPITILRANSKIELLKNSIVEFNKTTSIDSFHITEIDGELIF</sequence>
<dbReference type="Proteomes" id="UP000056502">
    <property type="component" value="Chromosome I"/>
</dbReference>
<gene>
    <name evidence="1" type="ORF">G436_1306</name>
</gene>
<reference evidence="1 2" key="1">
    <citation type="journal article" date="2015" name="Genome Announc.">
        <title>Whole-Genome Sequence of Leptospira interrogans Serovar Hardjo Subtype Hardjoprajitno Strain Norma, Isolated from Cattle in a Leptospirosis Outbreak in Brazil.</title>
        <authorList>
            <person name="Cosate M.R."/>
            <person name="Soares S.C."/>
            <person name="Mendes T.A."/>
            <person name="Raittz R.T."/>
            <person name="Moreira E.C."/>
            <person name="Leite R."/>
            <person name="Fernandes G.R."/>
            <person name="Haddad J.P."/>
            <person name="Ortega J.M."/>
        </authorList>
    </citation>
    <scope>NUCLEOTIDE SEQUENCE [LARGE SCALE GENOMIC DNA]</scope>
    <source>
        <strain evidence="1 2">Norma</strain>
    </source>
</reference>
<evidence type="ECO:0000313" key="1">
    <source>
        <dbReference type="EMBL" id="ALE38509.1"/>
    </source>
</evidence>
<dbReference type="PATRIC" id="fig|1279460.3.peg.1315"/>
<protein>
    <submittedName>
        <fullName evidence="1">Uncharacterized protein</fullName>
    </submittedName>
</protein>
<proteinExistence type="predicted"/>
<accession>A0A0M4NI88</accession>
<name>A0A0M4NI88_LEPIR</name>
<organism evidence="1">
    <name type="scientific">Leptospira interrogans serovar Hardjo str. Norma</name>
    <dbReference type="NCBI Taxonomy" id="1279460"/>
    <lineage>
        <taxon>Bacteria</taxon>
        <taxon>Pseudomonadati</taxon>
        <taxon>Spirochaetota</taxon>
        <taxon>Spirochaetia</taxon>
        <taxon>Leptospirales</taxon>
        <taxon>Leptospiraceae</taxon>
        <taxon>Leptospira</taxon>
    </lineage>
</organism>